<proteinExistence type="predicted"/>
<dbReference type="EMBL" id="CM056805">
    <property type="protein sequence ID" value="KAJ8707125.1"/>
    <property type="molecule type" value="Genomic_DNA"/>
</dbReference>
<organism evidence="1 2">
    <name type="scientific">Mythimna loreyi</name>
    <dbReference type="NCBI Taxonomy" id="667449"/>
    <lineage>
        <taxon>Eukaryota</taxon>
        <taxon>Metazoa</taxon>
        <taxon>Ecdysozoa</taxon>
        <taxon>Arthropoda</taxon>
        <taxon>Hexapoda</taxon>
        <taxon>Insecta</taxon>
        <taxon>Pterygota</taxon>
        <taxon>Neoptera</taxon>
        <taxon>Endopterygota</taxon>
        <taxon>Lepidoptera</taxon>
        <taxon>Glossata</taxon>
        <taxon>Ditrysia</taxon>
        <taxon>Noctuoidea</taxon>
        <taxon>Noctuidae</taxon>
        <taxon>Noctuinae</taxon>
        <taxon>Hadenini</taxon>
        <taxon>Mythimna</taxon>
    </lineage>
</organism>
<evidence type="ECO:0000313" key="2">
    <source>
        <dbReference type="Proteomes" id="UP001231649"/>
    </source>
</evidence>
<evidence type="ECO:0000313" key="1">
    <source>
        <dbReference type="EMBL" id="KAJ8707125.1"/>
    </source>
</evidence>
<keyword evidence="2" id="KW-1185">Reference proteome</keyword>
<sequence>MSKGYILSPIYPRMLGYTFSLGMHVSNAVHIANTFQGDVLNDADVRRFHDDQFKFLTVWNVYMQMFYCALGLSCDVLTLTKETKDSLLLKTLKNIRDPLFSSVIWPMSFAVSSVFWTVFSYERSLILPPSVDRTLSWTANHIIHTAIVPVVLWEFMFRPRRAPRNHVTNLVLMYSYASVYLIVLVTSYTTTGAWVYPILNFLDGTIYLYVFLGAPVIVSQVFYCLQWYLTDLVWGEREDMEHKID</sequence>
<protein>
    <submittedName>
        <fullName evidence="1">Uncharacterized protein</fullName>
    </submittedName>
</protein>
<dbReference type="Proteomes" id="UP001231649">
    <property type="component" value="Chromosome 29"/>
</dbReference>
<gene>
    <name evidence="1" type="ORF">PYW08_011259</name>
</gene>
<name>A0ACC2Q6E1_9NEOP</name>
<reference evidence="1" key="1">
    <citation type="submission" date="2023-03" db="EMBL/GenBank/DDBJ databases">
        <title>Chromosome-level genomes of two armyworms, Mythimna separata and Mythimna loreyi, provide insights into the biosynthesis and reception of sex pheromones.</title>
        <authorList>
            <person name="Zhao H."/>
        </authorList>
    </citation>
    <scope>NUCLEOTIDE SEQUENCE</scope>
    <source>
        <strain evidence="1">BeijingLab</strain>
    </source>
</reference>
<accession>A0ACC2Q6E1</accession>
<comment type="caution">
    <text evidence="1">The sequence shown here is derived from an EMBL/GenBank/DDBJ whole genome shotgun (WGS) entry which is preliminary data.</text>
</comment>